<reference evidence="2" key="1">
    <citation type="submission" date="2015-04" db="UniProtKB">
        <authorList>
            <consortium name="EnsemblPlants"/>
        </authorList>
    </citation>
    <scope>IDENTIFICATION</scope>
</reference>
<dbReference type="PANTHER" id="PTHR14209">
    <property type="entry name" value="ISOAMYL ACETATE-HYDROLYZING ESTERASE 1"/>
    <property type="match status" value="1"/>
</dbReference>
<proteinExistence type="inferred from homology"/>
<evidence type="ECO:0000313" key="2">
    <source>
        <dbReference type="EnsemblPlants" id="OMERI01G17530.1"/>
    </source>
</evidence>
<comment type="similarity">
    <text evidence="1">Belongs to the 'GDSL' lipolytic enzyme family.</text>
</comment>
<sequence length="140" mass="15585">MSPRLVLLGDSITELSFAAGGWGAALADHFARKRWALRVVATAMEDAAADADPAAVVTVFFGANDACLPDHRHSMRSHMHVPLDEYQANLRAICGYLKVASESYSVSRTCMEKLTLQNYRKEPMKLLGLMHMHVWQLLKN</sequence>
<accession>A0A0E0C3C0</accession>
<dbReference type="InterPro" id="IPR001087">
    <property type="entry name" value="GDSL"/>
</dbReference>
<evidence type="ECO:0000313" key="3">
    <source>
        <dbReference type="Proteomes" id="UP000008021"/>
    </source>
</evidence>
<dbReference type="Proteomes" id="UP000008021">
    <property type="component" value="Chromosome 1"/>
</dbReference>
<name>A0A0E0C3C0_9ORYZ</name>
<protein>
    <recommendedName>
        <fullName evidence="4">SGNH hydrolase-type esterase domain-containing protein</fullName>
    </recommendedName>
</protein>
<dbReference type="Gramene" id="OMERI01G17530.1">
    <property type="protein sequence ID" value="OMERI01G17530.1"/>
    <property type="gene ID" value="OMERI01G17530"/>
</dbReference>
<reference evidence="2" key="2">
    <citation type="submission" date="2018-05" db="EMBL/GenBank/DDBJ databases">
        <title>OmerRS3 (Oryza meridionalis Reference Sequence Version 3).</title>
        <authorList>
            <person name="Zhang J."/>
            <person name="Kudrna D."/>
            <person name="Lee S."/>
            <person name="Talag J."/>
            <person name="Welchert J."/>
            <person name="Wing R.A."/>
        </authorList>
    </citation>
    <scope>NUCLEOTIDE SEQUENCE [LARGE SCALE GENOMIC DNA]</scope>
    <source>
        <strain evidence="2">cv. OR44</strain>
    </source>
</reference>
<dbReference type="InterPro" id="IPR045136">
    <property type="entry name" value="Iah1-like"/>
</dbReference>
<dbReference type="SUPFAM" id="SSF52266">
    <property type="entry name" value="SGNH hydrolase"/>
    <property type="match status" value="1"/>
</dbReference>
<dbReference type="Pfam" id="PF00657">
    <property type="entry name" value="Lipase_GDSL"/>
    <property type="match status" value="1"/>
</dbReference>
<organism evidence="2">
    <name type="scientific">Oryza meridionalis</name>
    <dbReference type="NCBI Taxonomy" id="40149"/>
    <lineage>
        <taxon>Eukaryota</taxon>
        <taxon>Viridiplantae</taxon>
        <taxon>Streptophyta</taxon>
        <taxon>Embryophyta</taxon>
        <taxon>Tracheophyta</taxon>
        <taxon>Spermatophyta</taxon>
        <taxon>Magnoliopsida</taxon>
        <taxon>Liliopsida</taxon>
        <taxon>Poales</taxon>
        <taxon>Poaceae</taxon>
        <taxon>BOP clade</taxon>
        <taxon>Oryzoideae</taxon>
        <taxon>Oryzeae</taxon>
        <taxon>Oryzinae</taxon>
        <taxon>Oryza</taxon>
    </lineage>
</organism>
<dbReference type="HOGENOM" id="CLU_051989_11_0_1"/>
<dbReference type="Gene3D" id="3.40.50.1110">
    <property type="entry name" value="SGNH hydrolase"/>
    <property type="match status" value="1"/>
</dbReference>
<keyword evidence="3" id="KW-1185">Reference proteome</keyword>
<evidence type="ECO:0008006" key="4">
    <source>
        <dbReference type="Google" id="ProtNLM"/>
    </source>
</evidence>
<evidence type="ECO:0000256" key="1">
    <source>
        <dbReference type="ARBA" id="ARBA00008668"/>
    </source>
</evidence>
<dbReference type="AlphaFoldDB" id="A0A0E0C3C0"/>
<dbReference type="EnsemblPlants" id="OMERI01G17530.1">
    <property type="protein sequence ID" value="OMERI01G17530.1"/>
    <property type="gene ID" value="OMERI01G17530"/>
</dbReference>
<dbReference type="PANTHER" id="PTHR14209:SF20">
    <property type="entry name" value="OS09G0121900 PROTEIN"/>
    <property type="match status" value="1"/>
</dbReference>
<dbReference type="InterPro" id="IPR036514">
    <property type="entry name" value="SGNH_hydro_sf"/>
</dbReference>
<dbReference type="GO" id="GO:0016788">
    <property type="term" value="F:hydrolase activity, acting on ester bonds"/>
    <property type="evidence" value="ECO:0007669"/>
    <property type="project" value="InterPro"/>
</dbReference>